<proteinExistence type="predicted"/>
<accession>A0A1Y5YXL3</accession>
<name>A0A1Y5YXL3_9BACI</name>
<sequence length="42" mass="4895">MDSGTMRNSVVGAMLMRDVPLFNNEIVKFHVPYVMLKRQIQK</sequence>
<organism evidence="1 2">
    <name type="scientific">Bacillus mobilis</name>
    <dbReference type="NCBI Taxonomy" id="2026190"/>
    <lineage>
        <taxon>Bacteria</taxon>
        <taxon>Bacillati</taxon>
        <taxon>Bacillota</taxon>
        <taxon>Bacilli</taxon>
        <taxon>Bacillales</taxon>
        <taxon>Bacillaceae</taxon>
        <taxon>Bacillus</taxon>
        <taxon>Bacillus cereus group</taxon>
    </lineage>
</organism>
<dbReference type="AlphaFoldDB" id="A0A1Y5YXL3"/>
<reference evidence="2" key="1">
    <citation type="submission" date="2017-04" db="EMBL/GenBank/DDBJ databases">
        <authorList>
            <person name="Criscuolo A."/>
        </authorList>
    </citation>
    <scope>NUCLEOTIDE SEQUENCE [LARGE SCALE GENOMIC DNA]</scope>
</reference>
<dbReference type="Proteomes" id="UP000194439">
    <property type="component" value="Unassembled WGS sequence"/>
</dbReference>
<evidence type="ECO:0000313" key="1">
    <source>
        <dbReference type="EMBL" id="SMD67937.1"/>
    </source>
</evidence>
<evidence type="ECO:0000313" key="2">
    <source>
        <dbReference type="Proteomes" id="UP000194439"/>
    </source>
</evidence>
<gene>
    <name evidence="1" type="ORF">BACERE00185_00274</name>
</gene>
<protein>
    <submittedName>
        <fullName evidence="1">Uncharacterized protein</fullName>
    </submittedName>
</protein>
<dbReference type="EMBL" id="FWZD01000024">
    <property type="protein sequence ID" value="SMD67937.1"/>
    <property type="molecule type" value="Genomic_DNA"/>
</dbReference>